<comment type="caution">
    <text evidence="3">The sequence shown here is derived from an EMBL/GenBank/DDBJ whole genome shotgun (WGS) entry which is preliminary data.</text>
</comment>
<feature type="transmembrane region" description="Helical" evidence="2">
    <location>
        <begin position="125"/>
        <end position="154"/>
    </location>
</feature>
<feature type="transmembrane region" description="Helical" evidence="2">
    <location>
        <begin position="12"/>
        <end position="31"/>
    </location>
</feature>
<name>A0A2S5BFZ1_9BASI</name>
<keyword evidence="2" id="KW-1133">Transmembrane helix</keyword>
<keyword evidence="4" id="KW-1185">Reference proteome</keyword>
<evidence type="ECO:0000256" key="1">
    <source>
        <dbReference type="SAM" id="MobiDB-lite"/>
    </source>
</evidence>
<keyword evidence="2" id="KW-0812">Transmembrane</keyword>
<feature type="compositionally biased region" description="Basic and acidic residues" evidence="1">
    <location>
        <begin position="235"/>
        <end position="245"/>
    </location>
</feature>
<evidence type="ECO:0000313" key="4">
    <source>
        <dbReference type="Proteomes" id="UP000237144"/>
    </source>
</evidence>
<feature type="region of interest" description="Disordered" evidence="1">
    <location>
        <begin position="207"/>
        <end position="245"/>
    </location>
</feature>
<keyword evidence="2" id="KW-0472">Membrane</keyword>
<proteinExistence type="predicted"/>
<reference evidence="3 4" key="1">
    <citation type="journal article" date="2018" name="Front. Microbiol.">
        <title>Prospects for Fungal Bioremediation of Acidic Radioactive Waste Sites: Characterization and Genome Sequence of Rhodotorula taiwanensis MD1149.</title>
        <authorList>
            <person name="Tkavc R."/>
            <person name="Matrosova V.Y."/>
            <person name="Grichenko O.E."/>
            <person name="Gostincar C."/>
            <person name="Volpe R.P."/>
            <person name="Klimenkova P."/>
            <person name="Gaidamakova E.K."/>
            <person name="Zhou C.E."/>
            <person name="Stewart B.J."/>
            <person name="Lyman M.G."/>
            <person name="Malfatti S.A."/>
            <person name="Rubinfeld B."/>
            <person name="Courtot M."/>
            <person name="Singh J."/>
            <person name="Dalgard C.L."/>
            <person name="Hamilton T."/>
            <person name="Frey K.G."/>
            <person name="Gunde-Cimerman N."/>
            <person name="Dugan L."/>
            <person name="Daly M.J."/>
        </authorList>
    </citation>
    <scope>NUCLEOTIDE SEQUENCE [LARGE SCALE GENOMIC DNA]</scope>
    <source>
        <strain evidence="3 4">MD1149</strain>
    </source>
</reference>
<dbReference type="Proteomes" id="UP000237144">
    <property type="component" value="Unassembled WGS sequence"/>
</dbReference>
<feature type="transmembrane region" description="Helical" evidence="2">
    <location>
        <begin position="72"/>
        <end position="92"/>
    </location>
</feature>
<evidence type="ECO:0000313" key="3">
    <source>
        <dbReference type="EMBL" id="POY75689.1"/>
    </source>
</evidence>
<protein>
    <submittedName>
        <fullName evidence="3">Uncharacterized protein</fullName>
    </submittedName>
</protein>
<sequence>MGVASSIVKVSDLIALVLLVVFTGVYLWPSISSFKFTTDLAVVAPWLSLVGSLIAIAFTFLVMCCSGDSTECGIVLAIVAVINIVAYCVWAFKGNPGTICDGASQLADQAGAASMVNCSASWVKYAIYGLLVISGLLQLAVAAMSFSCFGGGAAASAASSLGKRAAAAPAATMKSLGKRVRGRKDAHQWESLAVADEENDLVGMAEYPMRTTRTRSQQAGLSETSLSDSSDDEGGEWREKKGGRR</sequence>
<dbReference type="EMBL" id="PJQD01000013">
    <property type="protein sequence ID" value="POY75689.1"/>
    <property type="molecule type" value="Genomic_DNA"/>
</dbReference>
<evidence type="ECO:0000256" key="2">
    <source>
        <dbReference type="SAM" id="Phobius"/>
    </source>
</evidence>
<feature type="transmembrane region" description="Helical" evidence="2">
    <location>
        <begin position="43"/>
        <end position="65"/>
    </location>
</feature>
<dbReference type="AlphaFoldDB" id="A0A2S5BFZ1"/>
<accession>A0A2S5BFZ1</accession>
<dbReference type="OrthoDB" id="2527033at2759"/>
<organism evidence="3 4">
    <name type="scientific">Rhodotorula taiwanensis</name>
    <dbReference type="NCBI Taxonomy" id="741276"/>
    <lineage>
        <taxon>Eukaryota</taxon>
        <taxon>Fungi</taxon>
        <taxon>Dikarya</taxon>
        <taxon>Basidiomycota</taxon>
        <taxon>Pucciniomycotina</taxon>
        <taxon>Microbotryomycetes</taxon>
        <taxon>Sporidiobolales</taxon>
        <taxon>Sporidiobolaceae</taxon>
        <taxon>Rhodotorula</taxon>
    </lineage>
</organism>
<gene>
    <name evidence="3" type="ORF">BMF94_1312</name>
</gene>